<dbReference type="AlphaFoldDB" id="A0AAV7WEF8"/>
<proteinExistence type="predicted"/>
<name>A0AAV7WEF8_PLEWA</name>
<dbReference type="Proteomes" id="UP001066276">
    <property type="component" value="Chromosome 1_2"/>
</dbReference>
<keyword evidence="2" id="KW-1185">Reference proteome</keyword>
<protein>
    <submittedName>
        <fullName evidence="1">Uncharacterized protein</fullName>
    </submittedName>
</protein>
<organism evidence="1 2">
    <name type="scientific">Pleurodeles waltl</name>
    <name type="common">Iberian ribbed newt</name>
    <dbReference type="NCBI Taxonomy" id="8319"/>
    <lineage>
        <taxon>Eukaryota</taxon>
        <taxon>Metazoa</taxon>
        <taxon>Chordata</taxon>
        <taxon>Craniata</taxon>
        <taxon>Vertebrata</taxon>
        <taxon>Euteleostomi</taxon>
        <taxon>Amphibia</taxon>
        <taxon>Batrachia</taxon>
        <taxon>Caudata</taxon>
        <taxon>Salamandroidea</taxon>
        <taxon>Salamandridae</taxon>
        <taxon>Pleurodelinae</taxon>
        <taxon>Pleurodeles</taxon>
    </lineage>
</organism>
<comment type="caution">
    <text evidence="1">The sequence shown here is derived from an EMBL/GenBank/DDBJ whole genome shotgun (WGS) entry which is preliminary data.</text>
</comment>
<reference evidence="1" key="1">
    <citation type="journal article" date="2022" name="bioRxiv">
        <title>Sequencing and chromosome-scale assembly of the giantPleurodeles waltlgenome.</title>
        <authorList>
            <person name="Brown T."/>
            <person name="Elewa A."/>
            <person name="Iarovenko S."/>
            <person name="Subramanian E."/>
            <person name="Araus A.J."/>
            <person name="Petzold A."/>
            <person name="Susuki M."/>
            <person name="Suzuki K.-i.T."/>
            <person name="Hayashi T."/>
            <person name="Toyoda A."/>
            <person name="Oliveira C."/>
            <person name="Osipova E."/>
            <person name="Leigh N.D."/>
            <person name="Simon A."/>
            <person name="Yun M.H."/>
        </authorList>
    </citation>
    <scope>NUCLEOTIDE SEQUENCE</scope>
    <source>
        <strain evidence="1">20211129_DDA</strain>
        <tissue evidence="1">Liver</tissue>
    </source>
</reference>
<evidence type="ECO:0000313" key="2">
    <source>
        <dbReference type="Proteomes" id="UP001066276"/>
    </source>
</evidence>
<dbReference type="EMBL" id="JANPWB010000002">
    <property type="protein sequence ID" value="KAJ1211076.1"/>
    <property type="molecule type" value="Genomic_DNA"/>
</dbReference>
<accession>A0AAV7WEF8</accession>
<evidence type="ECO:0000313" key="1">
    <source>
        <dbReference type="EMBL" id="KAJ1211076.1"/>
    </source>
</evidence>
<gene>
    <name evidence="1" type="ORF">NDU88_006438</name>
</gene>
<sequence>MLASTPSQASSINWFNTLTAMQFDSMGQKVISQKLWMMLWTVSKCVEAEERQLKATVAKNEDHEPWSQCSKLPILGIVESTNMGSRVAYK</sequence>